<dbReference type="KEGG" id="mxe:MYXE_35590"/>
<dbReference type="RefSeq" id="WP_085193349.1">
    <property type="nucleotide sequence ID" value="NZ_AP022314.1"/>
</dbReference>
<reference evidence="1 2" key="1">
    <citation type="submission" date="2019-12" db="EMBL/GenBank/DDBJ databases">
        <title>Complete genome sequence of Mycolicibacterium xenopi str. JCM15661T.</title>
        <authorList>
            <person name="Yoshida M."/>
            <person name="Fukano H."/>
            <person name="Asakura T."/>
            <person name="Hoshino Y."/>
        </authorList>
    </citation>
    <scope>NUCLEOTIDE SEQUENCE [LARGE SCALE GENOMIC DNA]</scope>
    <source>
        <strain evidence="1 2">JCM 15661T</strain>
    </source>
</reference>
<evidence type="ECO:0000313" key="1">
    <source>
        <dbReference type="EMBL" id="BBU23769.1"/>
    </source>
</evidence>
<accession>A0AAD1M241</accession>
<organism evidence="1 2">
    <name type="scientific">Mycobacterium xenopi</name>
    <dbReference type="NCBI Taxonomy" id="1789"/>
    <lineage>
        <taxon>Bacteria</taxon>
        <taxon>Bacillati</taxon>
        <taxon>Actinomycetota</taxon>
        <taxon>Actinomycetes</taxon>
        <taxon>Mycobacteriales</taxon>
        <taxon>Mycobacteriaceae</taxon>
        <taxon>Mycobacterium</taxon>
    </lineage>
</organism>
<dbReference type="InterPro" id="IPR033437">
    <property type="entry name" value="DUF5130"/>
</dbReference>
<gene>
    <name evidence="1" type="ORF">MYXE_35590</name>
</gene>
<protein>
    <recommendedName>
        <fullName evidence="3">DUF5130 domain-containing protein</fullName>
    </recommendedName>
</protein>
<sequence length="163" mass="17219">MTTGELATVAQAVERRELPPGFVVTASGRISEAAEPAHATPRYPFRAADLVRLDDELTYGTRACQARLAVYIGDLGEDSATRARELLAKVPVPDKAVLLAVDPNRHAIEVVYGAGVRSRGAQRAAPEAVAAAASEFKSSGDLMRGLIRAVRVLAEGISPSNAR</sequence>
<dbReference type="AlphaFoldDB" id="A0AAD1M241"/>
<proteinExistence type="predicted"/>
<dbReference type="EMBL" id="AP022314">
    <property type="protein sequence ID" value="BBU23769.1"/>
    <property type="molecule type" value="Genomic_DNA"/>
</dbReference>
<dbReference type="Proteomes" id="UP000464624">
    <property type="component" value="Chromosome"/>
</dbReference>
<evidence type="ECO:0008006" key="3">
    <source>
        <dbReference type="Google" id="ProtNLM"/>
    </source>
</evidence>
<dbReference type="Pfam" id="PF17174">
    <property type="entry name" value="DUF5130"/>
    <property type="match status" value="1"/>
</dbReference>
<evidence type="ECO:0000313" key="2">
    <source>
        <dbReference type="Proteomes" id="UP000464624"/>
    </source>
</evidence>
<name>A0AAD1M241_MYCXE</name>